<name>A0A8T0WNJ0_PANVG</name>
<keyword evidence="2" id="KW-1185">Reference proteome</keyword>
<accession>A0A8T0WNJ0</accession>
<dbReference type="Proteomes" id="UP000823388">
    <property type="component" value="Chromosome 2K"/>
</dbReference>
<evidence type="ECO:0000313" key="2">
    <source>
        <dbReference type="Proteomes" id="UP000823388"/>
    </source>
</evidence>
<proteinExistence type="predicted"/>
<dbReference type="AlphaFoldDB" id="A0A8T0WNJ0"/>
<organism evidence="1 2">
    <name type="scientific">Panicum virgatum</name>
    <name type="common">Blackwell switchgrass</name>
    <dbReference type="NCBI Taxonomy" id="38727"/>
    <lineage>
        <taxon>Eukaryota</taxon>
        <taxon>Viridiplantae</taxon>
        <taxon>Streptophyta</taxon>
        <taxon>Embryophyta</taxon>
        <taxon>Tracheophyta</taxon>
        <taxon>Spermatophyta</taxon>
        <taxon>Magnoliopsida</taxon>
        <taxon>Liliopsida</taxon>
        <taxon>Poales</taxon>
        <taxon>Poaceae</taxon>
        <taxon>PACMAD clade</taxon>
        <taxon>Panicoideae</taxon>
        <taxon>Panicodae</taxon>
        <taxon>Paniceae</taxon>
        <taxon>Panicinae</taxon>
        <taxon>Panicum</taxon>
        <taxon>Panicum sect. Hiantes</taxon>
    </lineage>
</organism>
<gene>
    <name evidence="1" type="ORF">PVAP13_2KG375791</name>
</gene>
<sequence>MFTAHQVCGEKDCYDERDSVKIDCKNILKLGTQYAPPSDSCCHTVRQSDMVSAMSTPCLHAIAKTRCLEEPDVELMNILQQGHVLENF</sequence>
<evidence type="ECO:0000313" key="1">
    <source>
        <dbReference type="EMBL" id="KAG2644689.1"/>
    </source>
</evidence>
<reference evidence="1" key="1">
    <citation type="submission" date="2020-05" db="EMBL/GenBank/DDBJ databases">
        <title>WGS assembly of Panicum virgatum.</title>
        <authorList>
            <person name="Lovell J.T."/>
            <person name="Jenkins J."/>
            <person name="Shu S."/>
            <person name="Juenger T.E."/>
            <person name="Schmutz J."/>
        </authorList>
    </citation>
    <scope>NUCLEOTIDE SEQUENCE</scope>
    <source>
        <strain evidence="1">AP13</strain>
    </source>
</reference>
<protein>
    <submittedName>
        <fullName evidence="1">Uncharacterized protein</fullName>
    </submittedName>
</protein>
<comment type="caution">
    <text evidence="1">The sequence shown here is derived from an EMBL/GenBank/DDBJ whole genome shotgun (WGS) entry which is preliminary data.</text>
</comment>
<dbReference type="EMBL" id="CM029039">
    <property type="protein sequence ID" value="KAG2644689.1"/>
    <property type="molecule type" value="Genomic_DNA"/>
</dbReference>